<gene>
    <name evidence="1" type="ORF">KO481_38740</name>
</gene>
<name>A0ABS6BBC1_9NOCA</name>
<keyword evidence="2" id="KW-1185">Reference proteome</keyword>
<dbReference type="EMBL" id="JAHKNI010000021">
    <property type="protein sequence ID" value="MBU3067448.1"/>
    <property type="molecule type" value="Genomic_DNA"/>
</dbReference>
<comment type="caution">
    <text evidence="1">The sequence shown here is derived from an EMBL/GenBank/DDBJ whole genome shotgun (WGS) entry which is preliminary data.</text>
</comment>
<accession>A0ABS6BBC1</accession>
<evidence type="ECO:0000313" key="1">
    <source>
        <dbReference type="EMBL" id="MBU3067448.1"/>
    </source>
</evidence>
<protein>
    <submittedName>
        <fullName evidence="1">Uncharacterized protein</fullName>
    </submittedName>
</protein>
<proteinExistence type="predicted"/>
<evidence type="ECO:0000313" key="2">
    <source>
        <dbReference type="Proteomes" id="UP000733379"/>
    </source>
</evidence>
<reference evidence="1 2" key="1">
    <citation type="submission" date="2021-06" db="EMBL/GenBank/DDBJ databases">
        <title>Actinomycetes sequencing.</title>
        <authorList>
            <person name="Shan Q."/>
        </authorList>
    </citation>
    <scope>NUCLEOTIDE SEQUENCE [LARGE SCALE GENOMIC DNA]</scope>
    <source>
        <strain evidence="1 2">NEAU-G5</strain>
    </source>
</reference>
<sequence length="244" mass="27553">MTAMEEARRWLAAEGVVQVDEDVWLAESRQLSPNDVAHEWAGAMLGDPDLDESGRLRLGFGLLDLVDEYWVTCEIGFLIAHTTDPLVHQVLWREYRSRLEAPEATEAIDYSLWVHWFEDRTTVETAFAQVLGDDTGKLHSGDAALLRRAQRVLEISGPVPWTLKEPVYLTAVEVPELQRALFRGLLTSYHDVYGDLEPEPALRLLARLPPDVEHFDTLCAVLRAGHRKHYLSPEAWTSAAGDTK</sequence>
<dbReference type="Proteomes" id="UP000733379">
    <property type="component" value="Unassembled WGS sequence"/>
</dbReference>
<dbReference type="RefSeq" id="WP_215923523.1">
    <property type="nucleotide sequence ID" value="NZ_JAHKNI010000021.1"/>
</dbReference>
<organism evidence="1 2">
    <name type="scientific">Nocardia albiluteola</name>
    <dbReference type="NCBI Taxonomy" id="2842303"/>
    <lineage>
        <taxon>Bacteria</taxon>
        <taxon>Bacillati</taxon>
        <taxon>Actinomycetota</taxon>
        <taxon>Actinomycetes</taxon>
        <taxon>Mycobacteriales</taxon>
        <taxon>Nocardiaceae</taxon>
        <taxon>Nocardia</taxon>
    </lineage>
</organism>